<dbReference type="OrthoDB" id="1918246at2759"/>
<protein>
    <submittedName>
        <fullName evidence="2">Uncharacterized protein</fullName>
    </submittedName>
</protein>
<feature type="region of interest" description="Disordered" evidence="1">
    <location>
        <begin position="59"/>
        <end position="92"/>
    </location>
</feature>
<comment type="caution">
    <text evidence="2">The sequence shown here is derived from an EMBL/GenBank/DDBJ whole genome shotgun (WGS) entry which is preliminary data.</text>
</comment>
<organism evidence="2 3">
    <name type="scientific">Panicum miliaceum</name>
    <name type="common">Proso millet</name>
    <name type="synonym">Broomcorn millet</name>
    <dbReference type="NCBI Taxonomy" id="4540"/>
    <lineage>
        <taxon>Eukaryota</taxon>
        <taxon>Viridiplantae</taxon>
        <taxon>Streptophyta</taxon>
        <taxon>Embryophyta</taxon>
        <taxon>Tracheophyta</taxon>
        <taxon>Spermatophyta</taxon>
        <taxon>Magnoliopsida</taxon>
        <taxon>Liliopsida</taxon>
        <taxon>Poales</taxon>
        <taxon>Poaceae</taxon>
        <taxon>PACMAD clade</taxon>
        <taxon>Panicoideae</taxon>
        <taxon>Panicodae</taxon>
        <taxon>Paniceae</taxon>
        <taxon>Panicinae</taxon>
        <taxon>Panicum</taxon>
        <taxon>Panicum sect. Panicum</taxon>
    </lineage>
</organism>
<gene>
    <name evidence="2" type="ORF">C2845_PM08G15050</name>
</gene>
<evidence type="ECO:0000313" key="3">
    <source>
        <dbReference type="Proteomes" id="UP000275267"/>
    </source>
</evidence>
<evidence type="ECO:0000313" key="2">
    <source>
        <dbReference type="EMBL" id="RLM92774.1"/>
    </source>
</evidence>
<proteinExistence type="predicted"/>
<dbReference type="Proteomes" id="UP000275267">
    <property type="component" value="Unassembled WGS sequence"/>
</dbReference>
<reference evidence="3" key="1">
    <citation type="journal article" date="2019" name="Nat. Commun.">
        <title>The genome of broomcorn millet.</title>
        <authorList>
            <person name="Zou C."/>
            <person name="Miki D."/>
            <person name="Li D."/>
            <person name="Tang Q."/>
            <person name="Xiao L."/>
            <person name="Rajput S."/>
            <person name="Deng P."/>
            <person name="Jia W."/>
            <person name="Huang R."/>
            <person name="Zhang M."/>
            <person name="Sun Y."/>
            <person name="Hu J."/>
            <person name="Fu X."/>
            <person name="Schnable P.S."/>
            <person name="Li F."/>
            <person name="Zhang H."/>
            <person name="Feng B."/>
            <person name="Zhu X."/>
            <person name="Liu R."/>
            <person name="Schnable J.C."/>
            <person name="Zhu J.-K."/>
            <person name="Zhang H."/>
        </authorList>
    </citation>
    <scope>NUCLEOTIDE SEQUENCE [LARGE SCALE GENOMIC DNA]</scope>
</reference>
<sequence>MRTDTLMTGPRIADRYEHIIKANPLWKLQNIKETVLLEMGADVSLPKIKRAKAIVMSRDGNPTHGYPRVSYPTGEGMGMKSCPRAQSGRYPK</sequence>
<accession>A0A3L6R0H7</accession>
<dbReference type="AlphaFoldDB" id="A0A3L6R0H7"/>
<keyword evidence="3" id="KW-1185">Reference proteome</keyword>
<dbReference type="EMBL" id="PQIB02000010">
    <property type="protein sequence ID" value="RLM92774.1"/>
    <property type="molecule type" value="Genomic_DNA"/>
</dbReference>
<evidence type="ECO:0000256" key="1">
    <source>
        <dbReference type="SAM" id="MobiDB-lite"/>
    </source>
</evidence>
<name>A0A3L6R0H7_PANMI</name>